<dbReference type="SUPFAM" id="SSF54518">
    <property type="entry name" value="Tubby C-terminal domain-like"/>
    <property type="match status" value="1"/>
</dbReference>
<dbReference type="AlphaFoldDB" id="A0A9J6A3I6"/>
<dbReference type="InterPro" id="IPR025659">
    <property type="entry name" value="Tubby-like_C"/>
</dbReference>
<feature type="region of interest" description="Disordered" evidence="2">
    <location>
        <begin position="1"/>
        <end position="40"/>
    </location>
</feature>
<feature type="domain" description="Tubby C-terminal" evidence="3">
    <location>
        <begin position="168"/>
        <end position="411"/>
    </location>
</feature>
<feature type="compositionally biased region" description="Polar residues" evidence="2">
    <location>
        <begin position="1"/>
        <end position="21"/>
    </location>
</feature>
<dbReference type="Pfam" id="PF01167">
    <property type="entry name" value="Tub"/>
    <property type="match status" value="1"/>
</dbReference>
<comment type="caution">
    <text evidence="4">The sequence shown here is derived from an EMBL/GenBank/DDBJ whole genome shotgun (WGS) entry which is preliminary data.</text>
</comment>
<evidence type="ECO:0000259" key="3">
    <source>
        <dbReference type="Pfam" id="PF01167"/>
    </source>
</evidence>
<organism evidence="4 5">
    <name type="scientific">Solanum commersonii</name>
    <name type="common">Commerson's wild potato</name>
    <name type="synonym">Commerson's nightshade</name>
    <dbReference type="NCBI Taxonomy" id="4109"/>
    <lineage>
        <taxon>Eukaryota</taxon>
        <taxon>Viridiplantae</taxon>
        <taxon>Streptophyta</taxon>
        <taxon>Embryophyta</taxon>
        <taxon>Tracheophyta</taxon>
        <taxon>Spermatophyta</taxon>
        <taxon>Magnoliopsida</taxon>
        <taxon>eudicotyledons</taxon>
        <taxon>Gunneridae</taxon>
        <taxon>Pentapetalae</taxon>
        <taxon>asterids</taxon>
        <taxon>lamiids</taxon>
        <taxon>Solanales</taxon>
        <taxon>Solanaceae</taxon>
        <taxon>Solanoideae</taxon>
        <taxon>Solaneae</taxon>
        <taxon>Solanum</taxon>
    </lineage>
</organism>
<dbReference type="PANTHER" id="PTHR16517">
    <property type="entry name" value="TUBBY-RELATED"/>
    <property type="match status" value="1"/>
</dbReference>
<dbReference type="Proteomes" id="UP000824120">
    <property type="component" value="Chromosome 3"/>
</dbReference>
<feature type="compositionally biased region" description="Polar residues" evidence="2">
    <location>
        <begin position="28"/>
        <end position="40"/>
    </location>
</feature>
<dbReference type="PRINTS" id="PR01573">
    <property type="entry name" value="SUPERTUBBY"/>
</dbReference>
<sequence length="417" mass="46835">MSNFKKTTNPLRSSSSYNSLYDNPLNELGQNRSSSNGSSTFGEALGVHLLQNQLVISDNKENAAPDKAEKSNLCDKENVLRYDWTSKVVNNEFTSAPRVGADVKDSVLRPSSLQLCIQKHEPDSKIGLKIWEHADTETPNSANIWDYSDSEAAPASSWSTLPNRSLLYRPLPIDIGRCTCVIVKEASPESRDGGSFYSLYTNEGQGRQNRKLAIAHHRRRNGKSEFVVAQNTKGIWGKSDDSLIGHVTANLLGSKYQIWDQARPNSTTKQSKLLGAVTFMPTIATWTGSYRRIKACIPKHQSMQLKCTAQQHINGLPADWEEHMDKVNQLFSKIPHYNKVSRQYELDFRDRGRAGLRIQSSVKNFQLTMEKNGRQTILQLGKVGKAKYVMDYRYPLTGYQAFCICLASIDSKLCCTL</sequence>
<evidence type="ECO:0000256" key="1">
    <source>
        <dbReference type="ARBA" id="ARBA00007129"/>
    </source>
</evidence>
<dbReference type="PANTHER" id="PTHR16517:SF131">
    <property type="entry name" value="TUBBY-LIKE PROTEIN 8"/>
    <property type="match status" value="1"/>
</dbReference>
<comment type="similarity">
    <text evidence="1">Belongs to the TUB family.</text>
</comment>
<keyword evidence="5" id="KW-1185">Reference proteome</keyword>
<dbReference type="OrthoDB" id="8775810at2759"/>
<dbReference type="Gene3D" id="3.20.90.10">
    <property type="entry name" value="Tubby Protein, Chain A"/>
    <property type="match status" value="1"/>
</dbReference>
<proteinExistence type="inferred from homology"/>
<protein>
    <recommendedName>
        <fullName evidence="3">Tubby C-terminal domain-containing protein</fullName>
    </recommendedName>
</protein>
<reference evidence="4 5" key="1">
    <citation type="submission" date="2020-09" db="EMBL/GenBank/DDBJ databases">
        <title>De no assembly of potato wild relative species, Solanum commersonii.</title>
        <authorList>
            <person name="Cho K."/>
        </authorList>
    </citation>
    <scope>NUCLEOTIDE SEQUENCE [LARGE SCALE GENOMIC DNA]</scope>
    <source>
        <strain evidence="4">LZ3.2</strain>
        <tissue evidence="4">Leaf</tissue>
    </source>
</reference>
<dbReference type="EMBL" id="JACXVP010000003">
    <property type="protein sequence ID" value="KAG5618748.1"/>
    <property type="molecule type" value="Genomic_DNA"/>
</dbReference>
<accession>A0A9J6A3I6</accession>
<evidence type="ECO:0000256" key="2">
    <source>
        <dbReference type="SAM" id="MobiDB-lite"/>
    </source>
</evidence>
<evidence type="ECO:0000313" key="5">
    <source>
        <dbReference type="Proteomes" id="UP000824120"/>
    </source>
</evidence>
<dbReference type="InterPro" id="IPR000007">
    <property type="entry name" value="Tubby_C"/>
</dbReference>
<gene>
    <name evidence="4" type="ORF">H5410_018572</name>
</gene>
<name>A0A9J6A3I6_SOLCO</name>
<evidence type="ECO:0000313" key="4">
    <source>
        <dbReference type="EMBL" id="KAG5618748.1"/>
    </source>
</evidence>